<sequence length="192" mass="21465">MTEEEEDDEEERKSSSSSTSNSTTTASEDEKPTEQQPASMPMSSTSENQTIFKPDSLSVENLILDTQGSNYTSLKDMMDTPSINNKSPKWAATSPSTSRYYHYLEDMPIRNRLVKQAAYSYLQPKNIPDPQSSMRGEQYSWFGSMTVQDDDLGSSNSNGCIGFIRHVFFSAFNSRTSAADDDATETARGRRD</sequence>
<dbReference type="PANTHER" id="PTHR34569:SF2">
    <property type="entry name" value="EXPRESSED PROTEIN"/>
    <property type="match status" value="1"/>
</dbReference>
<proteinExistence type="predicted"/>
<reference evidence="3" key="1">
    <citation type="journal article" date="2016" name="Nature">
        <title>The genome of the seagrass Zostera marina reveals angiosperm adaptation to the sea.</title>
        <authorList>
            <person name="Olsen J.L."/>
            <person name="Rouze P."/>
            <person name="Verhelst B."/>
            <person name="Lin Y.-C."/>
            <person name="Bayer T."/>
            <person name="Collen J."/>
            <person name="Dattolo E."/>
            <person name="De Paoli E."/>
            <person name="Dittami S."/>
            <person name="Maumus F."/>
            <person name="Michel G."/>
            <person name="Kersting A."/>
            <person name="Lauritano C."/>
            <person name="Lohaus R."/>
            <person name="Toepel M."/>
            <person name="Tonon T."/>
            <person name="Vanneste K."/>
            <person name="Amirebrahimi M."/>
            <person name="Brakel J."/>
            <person name="Bostroem C."/>
            <person name="Chovatia M."/>
            <person name="Grimwood J."/>
            <person name="Jenkins J.W."/>
            <person name="Jueterbock A."/>
            <person name="Mraz A."/>
            <person name="Stam W.T."/>
            <person name="Tice H."/>
            <person name="Bornberg-Bauer E."/>
            <person name="Green P.J."/>
            <person name="Pearson G.A."/>
            <person name="Procaccini G."/>
            <person name="Duarte C.M."/>
            <person name="Schmutz J."/>
            <person name="Reusch T.B.H."/>
            <person name="Van de Peer Y."/>
        </authorList>
    </citation>
    <scope>NUCLEOTIDE SEQUENCE [LARGE SCALE GENOMIC DNA]</scope>
    <source>
        <strain evidence="3">cv. Finnish</strain>
    </source>
</reference>
<evidence type="ECO:0000313" key="3">
    <source>
        <dbReference type="Proteomes" id="UP000036987"/>
    </source>
</evidence>
<feature type="compositionally biased region" description="Low complexity" evidence="1">
    <location>
        <begin position="15"/>
        <end position="26"/>
    </location>
</feature>
<keyword evidence="3" id="KW-1185">Reference proteome</keyword>
<dbReference type="EMBL" id="LFYR01001074">
    <property type="protein sequence ID" value="KMZ65136.1"/>
    <property type="molecule type" value="Genomic_DNA"/>
</dbReference>
<evidence type="ECO:0000256" key="1">
    <source>
        <dbReference type="SAM" id="MobiDB-lite"/>
    </source>
</evidence>
<protein>
    <submittedName>
        <fullName evidence="2">Uncharacterized protein</fullName>
    </submittedName>
</protein>
<dbReference type="PANTHER" id="PTHR34569">
    <property type="entry name" value="EXPRESSED PROTEIN"/>
    <property type="match status" value="1"/>
</dbReference>
<dbReference type="STRING" id="29655.A0A0K9P809"/>
<organism evidence="2 3">
    <name type="scientific">Zostera marina</name>
    <name type="common">Eelgrass</name>
    <dbReference type="NCBI Taxonomy" id="29655"/>
    <lineage>
        <taxon>Eukaryota</taxon>
        <taxon>Viridiplantae</taxon>
        <taxon>Streptophyta</taxon>
        <taxon>Embryophyta</taxon>
        <taxon>Tracheophyta</taxon>
        <taxon>Spermatophyta</taxon>
        <taxon>Magnoliopsida</taxon>
        <taxon>Liliopsida</taxon>
        <taxon>Zosteraceae</taxon>
        <taxon>Zostera</taxon>
    </lineage>
</organism>
<name>A0A0K9P809_ZOSMR</name>
<dbReference type="OrthoDB" id="1700296at2759"/>
<comment type="caution">
    <text evidence="2">The sequence shown here is derived from an EMBL/GenBank/DDBJ whole genome shotgun (WGS) entry which is preliminary data.</text>
</comment>
<feature type="region of interest" description="Disordered" evidence="1">
    <location>
        <begin position="1"/>
        <end position="54"/>
    </location>
</feature>
<dbReference type="Proteomes" id="UP000036987">
    <property type="component" value="Unassembled WGS sequence"/>
</dbReference>
<gene>
    <name evidence="2" type="ORF">ZOSMA_338G00200</name>
</gene>
<accession>A0A0K9P809</accession>
<feature type="compositionally biased region" description="Polar residues" evidence="1">
    <location>
        <begin position="34"/>
        <end position="51"/>
    </location>
</feature>
<dbReference type="AlphaFoldDB" id="A0A0K9P809"/>
<evidence type="ECO:0000313" key="2">
    <source>
        <dbReference type="EMBL" id="KMZ65136.1"/>
    </source>
</evidence>
<feature type="compositionally biased region" description="Acidic residues" evidence="1">
    <location>
        <begin position="1"/>
        <end position="10"/>
    </location>
</feature>